<name>A0A0R1UZG2_9LACO</name>
<keyword evidence="4" id="KW-1185">Reference proteome</keyword>
<sequence length="352" mass="40765">MEKDQFISNLKNITKRVMQLKDTLKTEEATKTSLIMPFFQALGYDVFNPMEFVPEFIADFGIKKGEKVDYAIVINEKLQMLIEAKGVNELLTKHDSQLFRYFGTTDVKFSILTNGEIYEFFTDLEKPNKMDATPFLTVNLSKLREAQINELFKFTKDNFDVEKITSTASELKYVNQVKEYIDKEQQKPSVDFTKYIMGKVYEGRKTENAIDEFKPIISKAIAQFITEKVNDKLSSALNTSVTLKDDPDTENKQKSNSDNIETTPEEIEAYATVKIILKDVVEPTRLTYRDNLSYFNVLLDDNIRKWILRVFFTNAHNFIVLNNKTNTKLDFSVPTDLVQYAEQITNVVKEKL</sequence>
<comment type="caution">
    <text evidence="3">The sequence shown here is derived from an EMBL/GenBank/DDBJ whole genome shotgun (WGS) entry which is preliminary data.</text>
</comment>
<dbReference type="GO" id="GO:0005524">
    <property type="term" value="F:ATP binding"/>
    <property type="evidence" value="ECO:0007669"/>
    <property type="project" value="UniProtKB-KW"/>
</dbReference>
<evidence type="ECO:0000313" key="3">
    <source>
        <dbReference type="EMBL" id="KRL98729.1"/>
    </source>
</evidence>
<dbReference type="GO" id="GO:0009035">
    <property type="term" value="F:type I site-specific deoxyribonuclease activity"/>
    <property type="evidence" value="ECO:0007669"/>
    <property type="project" value="UniProtKB-EC"/>
</dbReference>
<dbReference type="STRING" id="1423801.FD50_GL000537"/>
<dbReference type="InterPro" id="IPR007409">
    <property type="entry name" value="Restrct_endonuc_type1_HsdR_N"/>
</dbReference>
<dbReference type="PATRIC" id="fig|1423801.4.peg.546"/>
<gene>
    <name evidence="3" type="ORF">FD50_GL000537</name>
</gene>
<dbReference type="PIRSF" id="PIRSF035009">
    <property type="entry name" value="UCP035009_HSDR_N"/>
    <property type="match status" value="1"/>
</dbReference>
<dbReference type="GO" id="GO:0009307">
    <property type="term" value="P:DNA restriction-modification system"/>
    <property type="evidence" value="ECO:0007669"/>
    <property type="project" value="UniProtKB-KW"/>
</dbReference>
<reference evidence="3 4" key="1">
    <citation type="journal article" date="2015" name="Genome Announc.">
        <title>Expanding the biotechnology potential of lactobacilli through comparative genomics of 213 strains and associated genera.</title>
        <authorList>
            <person name="Sun Z."/>
            <person name="Harris H.M."/>
            <person name="McCann A."/>
            <person name="Guo C."/>
            <person name="Argimon S."/>
            <person name="Zhang W."/>
            <person name="Yang X."/>
            <person name="Jeffery I.B."/>
            <person name="Cooney J.C."/>
            <person name="Kagawa T.F."/>
            <person name="Liu W."/>
            <person name="Song Y."/>
            <person name="Salvetti E."/>
            <person name="Wrobel A."/>
            <person name="Rasinkangas P."/>
            <person name="Parkhill J."/>
            <person name="Rea M.C."/>
            <person name="O'Sullivan O."/>
            <person name="Ritari J."/>
            <person name="Douillard F.P."/>
            <person name="Paul Ross R."/>
            <person name="Yang R."/>
            <person name="Briner A.E."/>
            <person name="Felis G.E."/>
            <person name="de Vos W.M."/>
            <person name="Barrangou R."/>
            <person name="Klaenhammer T.R."/>
            <person name="Caufield P.W."/>
            <person name="Cui Y."/>
            <person name="Zhang H."/>
            <person name="O'Toole P.W."/>
        </authorList>
    </citation>
    <scope>NUCLEOTIDE SEQUENCE [LARGE SCALE GENOMIC DNA]</scope>
    <source>
        <strain evidence="3 4">DSM 16230</strain>
    </source>
</reference>
<dbReference type="OrthoDB" id="9148007at2"/>
<feature type="compositionally biased region" description="Basic and acidic residues" evidence="1">
    <location>
        <begin position="243"/>
        <end position="255"/>
    </location>
</feature>
<evidence type="ECO:0000313" key="4">
    <source>
        <dbReference type="Proteomes" id="UP000051166"/>
    </source>
</evidence>
<dbReference type="EMBL" id="AZFQ01000036">
    <property type="protein sequence ID" value="KRL98729.1"/>
    <property type="molecule type" value="Genomic_DNA"/>
</dbReference>
<proteinExistence type="predicted"/>
<feature type="region of interest" description="Disordered" evidence="1">
    <location>
        <begin position="241"/>
        <end position="263"/>
    </location>
</feature>
<dbReference type="AlphaFoldDB" id="A0A0R1UZG2"/>
<organism evidence="3 4">
    <name type="scientific">Liquorilactobacillus satsumensis DSM 16230 = JCM 12392</name>
    <dbReference type="NCBI Taxonomy" id="1423801"/>
    <lineage>
        <taxon>Bacteria</taxon>
        <taxon>Bacillati</taxon>
        <taxon>Bacillota</taxon>
        <taxon>Bacilli</taxon>
        <taxon>Lactobacillales</taxon>
        <taxon>Lactobacillaceae</taxon>
        <taxon>Liquorilactobacillus</taxon>
    </lineage>
</organism>
<dbReference type="RefSeq" id="WP_056960688.1">
    <property type="nucleotide sequence ID" value="NZ_AZFQ01000036.1"/>
</dbReference>
<evidence type="ECO:0000259" key="2">
    <source>
        <dbReference type="Pfam" id="PF04313"/>
    </source>
</evidence>
<accession>A0A0R1UZG2</accession>
<feature type="domain" description="Restriction endonuclease type I HsdR N-terminal" evidence="2">
    <location>
        <begin position="26"/>
        <end position="129"/>
    </location>
</feature>
<dbReference type="Pfam" id="PF04313">
    <property type="entry name" value="HSDR_N"/>
    <property type="match status" value="1"/>
</dbReference>
<dbReference type="GO" id="GO:0003677">
    <property type="term" value="F:DNA binding"/>
    <property type="evidence" value="ECO:0007669"/>
    <property type="project" value="UniProtKB-KW"/>
</dbReference>
<protein>
    <recommendedName>
        <fullName evidence="2">Restriction endonuclease type I HsdR N-terminal domain-containing protein</fullName>
    </recommendedName>
</protein>
<dbReference type="GeneID" id="98307972"/>
<dbReference type="Proteomes" id="UP000051166">
    <property type="component" value="Unassembled WGS sequence"/>
</dbReference>
<dbReference type="InterPro" id="IPR017035">
    <property type="entry name" value="UCP035009_HsdR_All3000-type"/>
</dbReference>
<evidence type="ECO:0000256" key="1">
    <source>
        <dbReference type="SAM" id="MobiDB-lite"/>
    </source>
</evidence>